<feature type="domain" description="Ras-GAP" evidence="3">
    <location>
        <begin position="586"/>
        <end position="786"/>
    </location>
</feature>
<dbReference type="InterPro" id="IPR008936">
    <property type="entry name" value="Rho_GTPase_activation_prot"/>
</dbReference>
<name>A0A2P6NM79_9EUKA</name>
<evidence type="ECO:0000313" key="5">
    <source>
        <dbReference type="Proteomes" id="UP000241769"/>
    </source>
</evidence>
<organism evidence="4 5">
    <name type="scientific">Planoprotostelium fungivorum</name>
    <dbReference type="NCBI Taxonomy" id="1890364"/>
    <lineage>
        <taxon>Eukaryota</taxon>
        <taxon>Amoebozoa</taxon>
        <taxon>Evosea</taxon>
        <taxon>Variosea</taxon>
        <taxon>Cavosteliida</taxon>
        <taxon>Cavosteliaceae</taxon>
        <taxon>Planoprotostelium</taxon>
    </lineage>
</organism>
<keyword evidence="2" id="KW-0175">Coiled coil</keyword>
<feature type="domain" description="Ras-GAP" evidence="3">
    <location>
        <begin position="267"/>
        <end position="458"/>
    </location>
</feature>
<dbReference type="PROSITE" id="PS50018">
    <property type="entry name" value="RAS_GTPASE_ACTIV_2"/>
    <property type="match status" value="2"/>
</dbReference>
<dbReference type="AlphaFoldDB" id="A0A2P6NM79"/>
<evidence type="ECO:0000256" key="1">
    <source>
        <dbReference type="ARBA" id="ARBA00022468"/>
    </source>
</evidence>
<dbReference type="InterPro" id="IPR001936">
    <property type="entry name" value="RasGAP_dom"/>
</dbReference>
<evidence type="ECO:0000259" key="3">
    <source>
        <dbReference type="PROSITE" id="PS50018"/>
    </source>
</evidence>
<dbReference type="OrthoDB" id="14138at2759"/>
<dbReference type="Gene3D" id="1.10.506.10">
    <property type="entry name" value="GTPase Activation - p120gap, domain 1"/>
    <property type="match status" value="3"/>
</dbReference>
<accession>A0A2P6NM79</accession>
<dbReference type="Proteomes" id="UP000241769">
    <property type="component" value="Unassembled WGS sequence"/>
</dbReference>
<dbReference type="InterPro" id="IPR023152">
    <property type="entry name" value="RasGAP_CS"/>
</dbReference>
<dbReference type="InParanoid" id="A0A2P6NM79"/>
<comment type="caution">
    <text evidence="4">The sequence shown here is derived from an EMBL/GenBank/DDBJ whole genome shotgun (WGS) entry which is preliminary data.</text>
</comment>
<sequence length="884" mass="101347">MTEAGPLSASFTEYMLKNPGQTWKDIGQDEPIMPHLKPIEGIDSHAAAAEELRAQFAQCPPWDTFFEGHRTAVSFVASFISPYVRPTAHSRQILVKLRDEMRRRRHIEQQWLANSEKMTQYMEQLSLWKQSVTKQLELQKAKSYDFMTELQQNVASELQNLREQLHEREEELKAKDALLLEKEAMIRGKGSKINRLTQMMANSDTSFMVAASPANLGSVIDPEDQFMISDWRVRWLDPNLRPLYLVQLLFKPEFPVLGCILDNGIRVQDDFISALLNMAETRNDTSRLFRYIIRHEVDDTKFDAKETLFRSNTLATKIMTMYTTIYGLPYLTEILQPFMMEITHSNESYEIDPNRKSDGEDLEANMKKLTVLVQSFVDRVIGSKAHMPMQFRQVCNILVEQVTKKFPDDAYSGVKSFIFLRYFCPALMTPPKEFNTEIRETSRRTLVLVSKIFQNSVNGAELKEPFMLPLNDFVKANSQRLKAFITDISTLTEAEMSTPVKALDSNVGTNNSLKSIETTLTTIREPLMEKLRIIDSVVPQTMSYRVTSRLNVVCSLLGPYKKGGLQKLNISLSDPRVAEVMQLILEEDQLAIEFVEIMNQDKERDKFFYAVVFVLMSKNPKKFLKLMRHFIHNDIIAGGALDSTSKRLLTQFSYMACQDILKSSLSQLMDELVEQKEELKANSDQAIEQAHRIIQSSIRALNACPTPLSQILRYAHEELYNKFGPNTPALVTMEIIDFYIHNVTCKAMDNPDDYGLGPRTTVTDATRKKMRKSMQAVGETIPKLIRVSEEEKSKGDLKNSARGQQEIILQMFQVWMESNPQELPALIHSNRMNMKDAVKILYNALNEKHGALQQKMSGITSTVQMDICLADFLDCLILRMRDEK</sequence>
<protein>
    <recommendedName>
        <fullName evidence="3">Ras-GAP domain-containing protein</fullName>
    </recommendedName>
</protein>
<dbReference type="PANTHER" id="PTHR10194">
    <property type="entry name" value="RAS GTPASE-ACTIVATING PROTEINS"/>
    <property type="match status" value="1"/>
</dbReference>
<feature type="coiled-coil region" evidence="2">
    <location>
        <begin position="658"/>
        <end position="689"/>
    </location>
</feature>
<evidence type="ECO:0000313" key="4">
    <source>
        <dbReference type="EMBL" id="PRP85074.1"/>
    </source>
</evidence>
<keyword evidence="5" id="KW-1185">Reference proteome</keyword>
<dbReference type="STRING" id="1890364.A0A2P6NM79"/>
<evidence type="ECO:0000256" key="2">
    <source>
        <dbReference type="SAM" id="Coils"/>
    </source>
</evidence>
<dbReference type="EMBL" id="MDYQ01000051">
    <property type="protein sequence ID" value="PRP85074.1"/>
    <property type="molecule type" value="Genomic_DNA"/>
</dbReference>
<feature type="coiled-coil region" evidence="2">
    <location>
        <begin position="144"/>
        <end position="178"/>
    </location>
</feature>
<dbReference type="SUPFAM" id="SSF48350">
    <property type="entry name" value="GTPase activation domain, GAP"/>
    <property type="match status" value="2"/>
</dbReference>
<keyword evidence="1" id="KW-0343">GTPase activation</keyword>
<dbReference type="InterPro" id="IPR039360">
    <property type="entry name" value="Ras_GTPase"/>
</dbReference>
<reference evidence="4 5" key="1">
    <citation type="journal article" date="2018" name="Genome Biol. Evol.">
        <title>Multiple Roots of Fruiting Body Formation in Amoebozoa.</title>
        <authorList>
            <person name="Hillmann F."/>
            <person name="Forbes G."/>
            <person name="Novohradska S."/>
            <person name="Ferling I."/>
            <person name="Riege K."/>
            <person name="Groth M."/>
            <person name="Westermann M."/>
            <person name="Marz M."/>
            <person name="Spaller T."/>
            <person name="Winckler T."/>
            <person name="Schaap P."/>
            <person name="Glockner G."/>
        </authorList>
    </citation>
    <scope>NUCLEOTIDE SEQUENCE [LARGE SCALE GENOMIC DNA]</scope>
    <source>
        <strain evidence="4 5">Jena</strain>
    </source>
</reference>
<dbReference type="GO" id="GO:0005096">
    <property type="term" value="F:GTPase activator activity"/>
    <property type="evidence" value="ECO:0007669"/>
    <property type="project" value="UniProtKB-KW"/>
</dbReference>
<dbReference type="SMART" id="SM00323">
    <property type="entry name" value="RasGAP"/>
    <property type="match status" value="1"/>
</dbReference>
<dbReference type="Pfam" id="PF00616">
    <property type="entry name" value="RasGAP"/>
    <property type="match status" value="1"/>
</dbReference>
<dbReference type="PROSITE" id="PS00509">
    <property type="entry name" value="RAS_GTPASE_ACTIV_1"/>
    <property type="match status" value="1"/>
</dbReference>
<gene>
    <name evidence="4" type="ORF">PROFUN_07258</name>
</gene>
<proteinExistence type="predicted"/>